<accession>A0A9P6IXW3</accession>
<keyword evidence="7" id="KW-1185">Reference proteome</keyword>
<dbReference type="EMBL" id="JAAAHY010001507">
    <property type="protein sequence ID" value="KAF9948613.1"/>
    <property type="molecule type" value="Genomic_DNA"/>
</dbReference>
<proteinExistence type="inferred from homology"/>
<dbReference type="Proteomes" id="UP000738359">
    <property type="component" value="Unassembled WGS sequence"/>
</dbReference>
<evidence type="ECO:0000256" key="3">
    <source>
        <dbReference type="ARBA" id="ARBA00022827"/>
    </source>
</evidence>
<dbReference type="GO" id="GO:0004497">
    <property type="term" value="F:monooxygenase activity"/>
    <property type="evidence" value="ECO:0007669"/>
    <property type="project" value="InterPro"/>
</dbReference>
<evidence type="ECO:0000313" key="6">
    <source>
        <dbReference type="EMBL" id="KAF9948613.1"/>
    </source>
</evidence>
<dbReference type="SUPFAM" id="SSF51905">
    <property type="entry name" value="FAD/NAD(P)-binding domain"/>
    <property type="match status" value="1"/>
</dbReference>
<evidence type="ECO:0000256" key="4">
    <source>
        <dbReference type="ARBA" id="ARBA00023002"/>
    </source>
</evidence>
<reference evidence="6" key="1">
    <citation type="journal article" date="2020" name="Fungal Divers.">
        <title>Resolving the Mortierellaceae phylogeny through synthesis of multi-gene phylogenetics and phylogenomics.</title>
        <authorList>
            <person name="Vandepol N."/>
            <person name="Liber J."/>
            <person name="Desiro A."/>
            <person name="Na H."/>
            <person name="Kennedy M."/>
            <person name="Barry K."/>
            <person name="Grigoriev I.V."/>
            <person name="Miller A.N."/>
            <person name="O'Donnell K."/>
            <person name="Stajich J.E."/>
            <person name="Bonito G."/>
        </authorList>
    </citation>
    <scope>NUCLEOTIDE SEQUENCE</scope>
    <source>
        <strain evidence="6">CK1249</strain>
    </source>
</reference>
<sequence>MELLIAHGRSGSGMSLGPNILPLFEQLGMLEDIYAISRPAHSIDMHVGDGTFVGGLDMSKHQEWTGYPTIIFHRPQLHSLMLSKLALKKIHYSKRVLSTGQNENGVLIRCQDGTTYEGDILVGADGAYSAVRQSLYEQLDKMGCLPQSDSQTMLVGHSCLVGTTNDLDEVQYPVVKGDTSHFAVLVADDLPHSVTLNTVPGNRICWAVRVMMDGQEKDTSFRNSEWGPESIESMVKQVSHHKIPFGGTLGDLIEATPKNLISRVFLEEKCFETWHHQRTVLLGDACHKMLPSGGQGATNAMQDAVVLANGIYDLQSTSLEDVEAALKDYRQQRYAHAKQQVDRSAGVGRVMHGRAWFARFVRNVILNWMPASLEKMRFSKAYAYRPQAVFLPLAENRGEFQVLPQRPSKREVKGQTDTSN</sequence>
<evidence type="ECO:0000259" key="5">
    <source>
        <dbReference type="Pfam" id="PF01494"/>
    </source>
</evidence>
<keyword evidence="4" id="KW-0560">Oxidoreductase</keyword>
<dbReference type="Pfam" id="PF01494">
    <property type="entry name" value="FAD_binding_3"/>
    <property type="match status" value="1"/>
</dbReference>
<dbReference type="InterPro" id="IPR036188">
    <property type="entry name" value="FAD/NAD-bd_sf"/>
</dbReference>
<evidence type="ECO:0000313" key="7">
    <source>
        <dbReference type="Proteomes" id="UP000738359"/>
    </source>
</evidence>
<dbReference type="PANTHER" id="PTHR47356">
    <property type="entry name" value="FAD-DEPENDENT MONOOXYGENASE ASQG-RELATED"/>
    <property type="match status" value="1"/>
</dbReference>
<evidence type="ECO:0000256" key="1">
    <source>
        <dbReference type="ARBA" id="ARBA00007992"/>
    </source>
</evidence>
<name>A0A9P6IXW3_MORAP</name>
<keyword evidence="2" id="KW-0285">Flavoprotein</keyword>
<keyword evidence="3" id="KW-0274">FAD</keyword>
<dbReference type="InterPro" id="IPR002938">
    <property type="entry name" value="FAD-bd"/>
</dbReference>
<organism evidence="6 7">
    <name type="scientific">Mortierella alpina</name>
    <name type="common">Oleaginous fungus</name>
    <name type="synonym">Mortierella renispora</name>
    <dbReference type="NCBI Taxonomy" id="64518"/>
    <lineage>
        <taxon>Eukaryota</taxon>
        <taxon>Fungi</taxon>
        <taxon>Fungi incertae sedis</taxon>
        <taxon>Mucoromycota</taxon>
        <taxon>Mortierellomycotina</taxon>
        <taxon>Mortierellomycetes</taxon>
        <taxon>Mortierellales</taxon>
        <taxon>Mortierellaceae</taxon>
        <taxon>Mortierella</taxon>
    </lineage>
</organism>
<dbReference type="GO" id="GO:0071949">
    <property type="term" value="F:FAD binding"/>
    <property type="evidence" value="ECO:0007669"/>
    <property type="project" value="InterPro"/>
</dbReference>
<evidence type="ECO:0000256" key="2">
    <source>
        <dbReference type="ARBA" id="ARBA00022630"/>
    </source>
</evidence>
<comment type="similarity">
    <text evidence="1">Belongs to the paxM FAD-dependent monooxygenase family.</text>
</comment>
<dbReference type="InterPro" id="IPR050562">
    <property type="entry name" value="FAD_mOase_fung"/>
</dbReference>
<dbReference type="OrthoDB" id="417877at2759"/>
<protein>
    <recommendedName>
        <fullName evidence="5">FAD-binding domain-containing protein</fullName>
    </recommendedName>
</protein>
<gene>
    <name evidence="6" type="ORF">BGZ70_002145</name>
</gene>
<dbReference type="Gene3D" id="3.50.50.60">
    <property type="entry name" value="FAD/NAD(P)-binding domain"/>
    <property type="match status" value="1"/>
</dbReference>
<feature type="domain" description="FAD-binding" evidence="5">
    <location>
        <begin position="20"/>
        <end position="344"/>
    </location>
</feature>
<dbReference type="PRINTS" id="PR00420">
    <property type="entry name" value="RNGMNOXGNASE"/>
</dbReference>
<comment type="caution">
    <text evidence="6">The sequence shown here is derived from an EMBL/GenBank/DDBJ whole genome shotgun (WGS) entry which is preliminary data.</text>
</comment>
<dbReference type="AlphaFoldDB" id="A0A9P6IXW3"/>
<dbReference type="PANTHER" id="PTHR47356:SF2">
    <property type="entry name" value="FAD-BINDING DOMAIN-CONTAINING PROTEIN-RELATED"/>
    <property type="match status" value="1"/>
</dbReference>